<evidence type="ECO:0000313" key="1">
    <source>
        <dbReference type="EMBL" id="RNA11647.1"/>
    </source>
</evidence>
<dbReference type="AlphaFoldDB" id="A0A3M7QJL9"/>
<dbReference type="EMBL" id="REGN01005898">
    <property type="protein sequence ID" value="RNA11647.1"/>
    <property type="molecule type" value="Genomic_DNA"/>
</dbReference>
<organism evidence="1 2">
    <name type="scientific">Brachionus plicatilis</name>
    <name type="common">Marine rotifer</name>
    <name type="synonym">Brachionus muelleri</name>
    <dbReference type="NCBI Taxonomy" id="10195"/>
    <lineage>
        <taxon>Eukaryota</taxon>
        <taxon>Metazoa</taxon>
        <taxon>Spiralia</taxon>
        <taxon>Gnathifera</taxon>
        <taxon>Rotifera</taxon>
        <taxon>Eurotatoria</taxon>
        <taxon>Monogononta</taxon>
        <taxon>Pseudotrocha</taxon>
        <taxon>Ploima</taxon>
        <taxon>Brachionidae</taxon>
        <taxon>Brachionus</taxon>
    </lineage>
</organism>
<comment type="caution">
    <text evidence="1">The sequence shown here is derived from an EMBL/GenBank/DDBJ whole genome shotgun (WGS) entry which is preliminary data.</text>
</comment>
<proteinExistence type="predicted"/>
<gene>
    <name evidence="1" type="ORF">BpHYR1_009333</name>
</gene>
<sequence length="134" mass="15953">MVPNDYILYLHLITLSTRLKVFTDTEFNPVLVQNWTLKLQRLLNTERPKKNDFFIFFKINTFYCSMKMVDTMKQQASKIAKKDCLTRLAPGIYQFDNCDEYHRTCQIRNRAFLNMPQKGRPKNSSKALEYLTKI</sequence>
<name>A0A3M7QJL9_BRAPC</name>
<reference evidence="1 2" key="1">
    <citation type="journal article" date="2018" name="Sci. Rep.">
        <title>Genomic signatures of local adaptation to the degree of environmental predictability in rotifers.</title>
        <authorList>
            <person name="Franch-Gras L."/>
            <person name="Hahn C."/>
            <person name="Garcia-Roger E.M."/>
            <person name="Carmona M.J."/>
            <person name="Serra M."/>
            <person name="Gomez A."/>
        </authorList>
    </citation>
    <scope>NUCLEOTIDE SEQUENCE [LARGE SCALE GENOMIC DNA]</scope>
    <source>
        <strain evidence="1">HYR1</strain>
    </source>
</reference>
<protein>
    <submittedName>
        <fullName evidence="1">Uncharacterized protein</fullName>
    </submittedName>
</protein>
<dbReference type="Proteomes" id="UP000276133">
    <property type="component" value="Unassembled WGS sequence"/>
</dbReference>
<evidence type="ECO:0000313" key="2">
    <source>
        <dbReference type="Proteomes" id="UP000276133"/>
    </source>
</evidence>
<keyword evidence="2" id="KW-1185">Reference proteome</keyword>
<accession>A0A3M7QJL9</accession>